<dbReference type="EMBL" id="CP015058">
    <property type="protein sequence ID" value="QGN16638.1"/>
    <property type="molecule type" value="Genomic_DNA"/>
</dbReference>
<dbReference type="Pfam" id="PF03151">
    <property type="entry name" value="TPT"/>
    <property type="match status" value="2"/>
</dbReference>
<organism evidence="7 8">
    <name type="scientific">Kluyveromyces marxianus</name>
    <name type="common">Yeast</name>
    <name type="synonym">Candida kefyr</name>
    <dbReference type="NCBI Taxonomy" id="4911"/>
    <lineage>
        <taxon>Eukaryota</taxon>
        <taxon>Fungi</taxon>
        <taxon>Dikarya</taxon>
        <taxon>Ascomycota</taxon>
        <taxon>Saccharomycotina</taxon>
        <taxon>Saccharomycetes</taxon>
        <taxon>Saccharomycetales</taxon>
        <taxon>Saccharomycetaceae</taxon>
        <taxon>Kluyveromyces</taxon>
    </lineage>
</organism>
<dbReference type="InterPro" id="IPR037185">
    <property type="entry name" value="EmrE-like"/>
</dbReference>
<dbReference type="PANTHER" id="PTHR11132">
    <property type="entry name" value="SOLUTE CARRIER FAMILY 35"/>
    <property type="match status" value="1"/>
</dbReference>
<dbReference type="Proteomes" id="UP000422736">
    <property type="component" value="Chromosome 5"/>
</dbReference>
<feature type="transmembrane region" description="Helical" evidence="5">
    <location>
        <begin position="160"/>
        <end position="179"/>
    </location>
</feature>
<comment type="subcellular location">
    <subcellularLocation>
        <location evidence="1">Membrane</location>
        <topology evidence="1">Multi-pass membrane protein</topology>
    </subcellularLocation>
</comment>
<evidence type="ECO:0000256" key="4">
    <source>
        <dbReference type="ARBA" id="ARBA00023136"/>
    </source>
</evidence>
<keyword evidence="3 5" id="KW-1133">Transmembrane helix</keyword>
<gene>
    <name evidence="7" type="ORF">FIM1_3357</name>
</gene>
<keyword evidence="2 5" id="KW-0812">Transmembrane</keyword>
<keyword evidence="4 5" id="KW-0472">Membrane</keyword>
<feature type="transmembrane region" description="Helical" evidence="5">
    <location>
        <begin position="129"/>
        <end position="148"/>
    </location>
</feature>
<evidence type="ECO:0000313" key="7">
    <source>
        <dbReference type="EMBL" id="QGN16638.1"/>
    </source>
</evidence>
<keyword evidence="8" id="KW-1185">Reference proteome</keyword>
<feature type="transmembrane region" description="Helical" evidence="5">
    <location>
        <begin position="353"/>
        <end position="370"/>
    </location>
</feature>
<feature type="transmembrane region" description="Helical" evidence="5">
    <location>
        <begin position="56"/>
        <end position="75"/>
    </location>
</feature>
<evidence type="ECO:0000256" key="1">
    <source>
        <dbReference type="ARBA" id="ARBA00004141"/>
    </source>
</evidence>
<feature type="transmembrane region" description="Helical" evidence="5">
    <location>
        <begin position="205"/>
        <end position="224"/>
    </location>
</feature>
<accession>A0ABX6EWH2</accession>
<dbReference type="SUPFAM" id="SSF103481">
    <property type="entry name" value="Multidrug resistance efflux transporter EmrE"/>
    <property type="match status" value="1"/>
</dbReference>
<feature type="transmembrane region" description="Helical" evidence="5">
    <location>
        <begin position="20"/>
        <end position="36"/>
    </location>
</feature>
<name>A0ABX6EWH2_KLUMA</name>
<evidence type="ECO:0000313" key="8">
    <source>
        <dbReference type="Proteomes" id="UP000422736"/>
    </source>
</evidence>
<feature type="domain" description="Sugar phosphate transporter" evidence="6">
    <location>
        <begin position="205"/>
        <end position="370"/>
    </location>
</feature>
<reference evidence="7 8" key="1">
    <citation type="submission" date="2016-03" db="EMBL/GenBank/DDBJ databases">
        <title>How can Kluyveromyces marxianus grow so fast - potential evolutionary course in Saccharomyces Complex revealed by comparative genomics.</title>
        <authorList>
            <person name="Mo W."/>
            <person name="Lu W."/>
            <person name="Yang X."/>
            <person name="Qi J."/>
            <person name="Lv H."/>
        </authorList>
    </citation>
    <scope>NUCLEOTIDE SEQUENCE [LARGE SCALE GENOMIC DNA]</scope>
    <source>
        <strain evidence="7 8">FIM1</strain>
    </source>
</reference>
<evidence type="ECO:0000256" key="5">
    <source>
        <dbReference type="SAM" id="Phobius"/>
    </source>
</evidence>
<dbReference type="InterPro" id="IPR050186">
    <property type="entry name" value="TPT_transporter"/>
</dbReference>
<evidence type="ECO:0000256" key="3">
    <source>
        <dbReference type="ARBA" id="ARBA00022989"/>
    </source>
</evidence>
<dbReference type="InterPro" id="IPR004853">
    <property type="entry name" value="Sugar_P_trans_dom"/>
</dbReference>
<proteinExistence type="predicted"/>
<evidence type="ECO:0000256" key="2">
    <source>
        <dbReference type="ARBA" id="ARBA00022692"/>
    </source>
</evidence>
<evidence type="ECO:0000259" key="6">
    <source>
        <dbReference type="Pfam" id="PF03151"/>
    </source>
</evidence>
<feature type="domain" description="Sugar phosphate transporter" evidence="6">
    <location>
        <begin position="22"/>
        <end position="177"/>
    </location>
</feature>
<protein>
    <submittedName>
        <fullName evidence="7">Transporter YJL193W</fullName>
    </submittedName>
</protein>
<feature type="transmembrane region" description="Helical" evidence="5">
    <location>
        <begin position="259"/>
        <end position="278"/>
    </location>
</feature>
<sequence length="380" mass="43396">MGRIIWKFRSLIPISSDTNIAVPIVCLCWYAISSFGSQITKRILTECPMPLFLGEFQFIFIVLSACITCLIGHYVPGVRKLFPEGTFPRSQDPGVNVIMRPSKEVLLTVFPLGLFQFMGKYYGHRATSLVPVSTVASIKTLSPIFIILAQKMLKRFDHKLNRAIYLSLGCVMLGVWVIVYSDSKNTVPKTQISDLDDQAIKTSHYGVLFASISMLIFVIQNIYAKNIFTYKSDHNELPIATSKSDYRRSLRSPRKYDKLTLMIYISVVGFSISLGWFIALELPTLWANFFHEPHNVEIPWRLIILNGVLHFLQSMITFYLLGEISTLSYSIANIMKRIAIISFSWLYTAHSITMIQVLGILLNVTGLFFYERLMKKNQIR</sequence>
<feature type="transmembrane region" description="Helical" evidence="5">
    <location>
        <begin position="298"/>
        <end position="320"/>
    </location>
</feature>